<sequence>MKLEKLSENSIRCTIDRKEFETYKIKLGEIINGNGNAPKFFKEIIYKAHEQFGFEPNNFPLIIEATANIPDNIVFTITKVNTEEEMEKMKKIVAMNQKKFQNNLLNNIHNVEDMDDLFQEIEDYKNNDATDEGDEFEESVIFMFSNVDNLITSAKQVDGIYKGVSDLYEIEGNYVLLLDAELEDAESYQYSCDIISEYADDTLFSDLTQSIILEHFEPVIEGDALTQLAKL</sequence>
<dbReference type="STRING" id="39495.SAMN02745111_00980"/>
<dbReference type="AlphaFoldDB" id="A0A1T4VHZ0"/>
<dbReference type="Pfam" id="PF05389">
    <property type="entry name" value="MecA"/>
    <property type="match status" value="1"/>
</dbReference>
<dbReference type="OrthoDB" id="2085234at2"/>
<dbReference type="InterPro" id="IPR038471">
    <property type="entry name" value="MecA_C_sf"/>
</dbReference>
<comment type="similarity">
    <text evidence="1">Belongs to the MecA family.</text>
</comment>
<dbReference type="PANTHER" id="PTHR39161">
    <property type="entry name" value="ADAPTER PROTEIN MECA"/>
    <property type="match status" value="1"/>
</dbReference>
<protein>
    <submittedName>
        <fullName evidence="2">Negative regulator of genetic competence (MecA)</fullName>
    </submittedName>
</protein>
<reference evidence="2 3" key="1">
    <citation type="submission" date="2017-02" db="EMBL/GenBank/DDBJ databases">
        <authorList>
            <person name="Peterson S.W."/>
        </authorList>
    </citation>
    <scope>NUCLEOTIDE SEQUENCE [LARGE SCALE GENOMIC DNA]</scope>
    <source>
        <strain evidence="2 3">ATCC 35992</strain>
    </source>
</reference>
<dbReference type="EMBL" id="FUXZ01000005">
    <property type="protein sequence ID" value="SKA64508.1"/>
    <property type="molecule type" value="Genomic_DNA"/>
</dbReference>
<gene>
    <name evidence="2" type="ORF">SAMN02745111_00980</name>
</gene>
<dbReference type="PANTHER" id="PTHR39161:SF1">
    <property type="entry name" value="ADAPTER PROTEIN MECA 1"/>
    <property type="match status" value="1"/>
</dbReference>
<evidence type="ECO:0000256" key="1">
    <source>
        <dbReference type="ARBA" id="ARBA00005397"/>
    </source>
</evidence>
<evidence type="ECO:0000313" key="3">
    <source>
        <dbReference type="Proteomes" id="UP000190814"/>
    </source>
</evidence>
<dbReference type="Proteomes" id="UP000190814">
    <property type="component" value="Unassembled WGS sequence"/>
</dbReference>
<dbReference type="Gene3D" id="3.30.70.1950">
    <property type="match status" value="1"/>
</dbReference>
<keyword evidence="3" id="KW-1185">Reference proteome</keyword>
<dbReference type="RefSeq" id="WP_078765854.1">
    <property type="nucleotide sequence ID" value="NZ_FUXZ01000005.1"/>
</dbReference>
<proteinExistence type="inferred from homology"/>
<organism evidence="2 3">
    <name type="scientific">Eubacterium uniforme</name>
    <dbReference type="NCBI Taxonomy" id="39495"/>
    <lineage>
        <taxon>Bacteria</taxon>
        <taxon>Bacillati</taxon>
        <taxon>Bacillota</taxon>
        <taxon>Clostridia</taxon>
        <taxon>Eubacteriales</taxon>
        <taxon>Eubacteriaceae</taxon>
        <taxon>Eubacterium</taxon>
    </lineage>
</organism>
<evidence type="ECO:0000313" key="2">
    <source>
        <dbReference type="EMBL" id="SKA64508.1"/>
    </source>
</evidence>
<dbReference type="InterPro" id="IPR008681">
    <property type="entry name" value="Neg-reg_MecA"/>
</dbReference>
<name>A0A1T4VHZ0_9FIRM</name>
<accession>A0A1T4VHZ0</accession>